<keyword evidence="2" id="KW-1185">Reference proteome</keyword>
<protein>
    <submittedName>
        <fullName evidence="1">Uncharacterized protein</fullName>
    </submittedName>
</protein>
<dbReference type="AlphaFoldDB" id="A0A1C4YEK2"/>
<dbReference type="OrthoDB" id="6636929at2"/>
<organism evidence="1 2">
    <name type="scientific">Micromonospora viridifaciens</name>
    <dbReference type="NCBI Taxonomy" id="1881"/>
    <lineage>
        <taxon>Bacteria</taxon>
        <taxon>Bacillati</taxon>
        <taxon>Actinomycetota</taxon>
        <taxon>Actinomycetes</taxon>
        <taxon>Micromonosporales</taxon>
        <taxon>Micromonosporaceae</taxon>
        <taxon>Micromonospora</taxon>
    </lineage>
</organism>
<evidence type="ECO:0000313" key="1">
    <source>
        <dbReference type="EMBL" id="SCF19138.1"/>
    </source>
</evidence>
<dbReference type="Proteomes" id="UP000198242">
    <property type="component" value="Chromosome I"/>
</dbReference>
<reference evidence="2" key="1">
    <citation type="submission" date="2016-06" db="EMBL/GenBank/DDBJ databases">
        <authorList>
            <person name="Varghese N."/>
            <person name="Submissions Spin"/>
        </authorList>
    </citation>
    <scope>NUCLEOTIDE SEQUENCE [LARGE SCALE GENOMIC DNA]</scope>
    <source>
        <strain evidence="2">DSM 43909</strain>
    </source>
</reference>
<sequence length="82" mass="8790">MATDRRLALHATLPDRYAHLEVLASTIDHLGRIVALVADPVQGFAPVPHFSELRPPPRYDATALICDGPETRASTLSATASS</sequence>
<dbReference type="EMBL" id="LT607411">
    <property type="protein sequence ID" value="SCF19138.1"/>
    <property type="molecule type" value="Genomic_DNA"/>
</dbReference>
<proteinExistence type="predicted"/>
<name>A0A1C4YEK2_MICVI</name>
<accession>A0A1C4YEK2</accession>
<dbReference type="RefSeq" id="WP_089007750.1">
    <property type="nucleotide sequence ID" value="NZ_LT607411.1"/>
</dbReference>
<evidence type="ECO:0000313" key="2">
    <source>
        <dbReference type="Proteomes" id="UP000198242"/>
    </source>
</evidence>
<gene>
    <name evidence="1" type="ORF">GA0074695_4195</name>
</gene>